<feature type="compositionally biased region" description="Polar residues" evidence="1">
    <location>
        <begin position="254"/>
        <end position="274"/>
    </location>
</feature>
<feature type="compositionally biased region" description="Polar residues" evidence="1">
    <location>
        <begin position="449"/>
        <end position="465"/>
    </location>
</feature>
<accession>A0AAR5P4Z2</accession>
<dbReference type="PROSITE" id="PS51257">
    <property type="entry name" value="PROKAR_LIPOPROTEIN"/>
    <property type="match status" value="1"/>
</dbReference>
<dbReference type="InterPro" id="IPR036610">
    <property type="entry name" value="PEBP-like_sf"/>
</dbReference>
<evidence type="ECO:0000259" key="3">
    <source>
        <dbReference type="PROSITE" id="PS50940"/>
    </source>
</evidence>
<evidence type="ECO:0000256" key="1">
    <source>
        <dbReference type="SAM" id="MobiDB-lite"/>
    </source>
</evidence>
<feature type="domain" description="Chitin-binding type-2" evidence="3">
    <location>
        <begin position="747"/>
        <end position="803"/>
    </location>
</feature>
<dbReference type="InterPro" id="IPR002557">
    <property type="entry name" value="Chitin-bd_dom"/>
</dbReference>
<name>A0AAR5P4Z2_DENPD</name>
<dbReference type="AlphaFoldDB" id="A0AAR5P4Z2"/>
<dbReference type="Pfam" id="PF01161">
    <property type="entry name" value="PBP"/>
    <property type="match status" value="1"/>
</dbReference>
<feature type="domain" description="Chitin-binding type-2" evidence="3">
    <location>
        <begin position="46"/>
        <end position="101"/>
    </location>
</feature>
<reference evidence="4" key="2">
    <citation type="submission" date="2024-08" db="UniProtKB">
        <authorList>
            <consortium name="EnsemblMetazoa"/>
        </authorList>
    </citation>
    <scope>IDENTIFICATION</scope>
</reference>
<feature type="compositionally biased region" description="Low complexity" evidence="1">
    <location>
        <begin position="348"/>
        <end position="417"/>
    </location>
</feature>
<dbReference type="Proteomes" id="UP000019118">
    <property type="component" value="Unassembled WGS sequence"/>
</dbReference>
<dbReference type="EnsemblMetazoa" id="XM_019900624.1">
    <property type="protein sequence ID" value="XP_019756183.1"/>
    <property type="gene ID" value="LOC109534846"/>
</dbReference>
<evidence type="ECO:0000313" key="5">
    <source>
        <dbReference type="Proteomes" id="UP000019118"/>
    </source>
</evidence>
<sequence>MGLRIKCRKYMVTLQWIFSCTMIAVGLIFVLALATLGNCQNEQLTLEECFDKYERGIYPHPDDCTKFLSCATTDPLDCPAGLHFNPGEFVCDWPANAGCMKVTTPTPDQTESPTPESPASEPEAQKPATSESPDQSPTTPTPQLSTSEEAEPKGATTEEPSETAQPSAGTSEATPAVEPENPSEATEAPKSSTSSESEAPSEASEAQPSSTPNPSTPPALETSSQSPEATTKSSTPSESEAPSEASEAQPSSTLNPSTPSALETSSQSPEVATKSSTPSETEEPSGASEAQPSSTPNPSTPSEPKEASDAPETTQPSSPASSGPTETTAKPSTPSEAATTPTSPTPSEPEQSSEASQTTPSSSTASEPAESSAPTEATPQQEISSQSPKTTPKSSTAPEAEESSSPTETTPKSPSSADVETSSQPPKTTPSEASETPPSSATEATPTPVSQLPETSPEASVSTGQSPEPTPSSPIPSETSPNPSTSPALETSPKPSVPSEAQSSAPLETPAVSEPLPSGSSEATPQASEATTLSPRGESGLPPESCEPSSTHCGQPTEVSTATPNPAGPEKTNEPPPSEPGADGDSECLPDAPKGAACSPPTSPQEPTQSPPCGEQNQPCPEPTKAPKCDSALGACPPQNKPQLERNTQKPPTLGSRFKETTSGPDDREPLSEPPPPAPGTYNVKDCVARHKFGMYAHPTDPSKFYMCSKSKLLQMSCREGLEFDPAAFGCNRPKSTPPPPPPELNLHECLTQYKRGLFPHRADCSRFFACSRRGPIEMVCPGGLHFNPMKLVCDWPSKFCVSPGAKTRDKIFQAMKSDKIAPDVVDRCPEKLAEVAFPSGGQVDLGKELTPSQTLTPPSIYWEADKKSLYTLCMVDPDAPRTKESNKPNQWNHWTVGNIPGNQIARGQPLVEYLPPCPAKNSPPHRYTYMVYKQPARINFKEPRVAANSFQHRDGFSLRSFAQKYQLGNPIAGNFFKCRWDRSVPMIFQRLQVQPPPFRMVIRPGVSQSNVHSYSYSFSFRN</sequence>
<dbReference type="SUPFAM" id="SSF57625">
    <property type="entry name" value="Invertebrate chitin-binding proteins"/>
    <property type="match status" value="3"/>
</dbReference>
<dbReference type="InterPro" id="IPR035810">
    <property type="entry name" value="PEBP_euk"/>
</dbReference>
<feature type="compositionally biased region" description="Polar residues" evidence="1">
    <location>
        <begin position="162"/>
        <end position="173"/>
    </location>
</feature>
<feature type="compositionally biased region" description="Low complexity" evidence="1">
    <location>
        <begin position="183"/>
        <end position="213"/>
    </location>
</feature>
<reference evidence="5" key="1">
    <citation type="journal article" date="2013" name="Genome Biol.">
        <title>Draft genome of the mountain pine beetle, Dendroctonus ponderosae Hopkins, a major forest pest.</title>
        <authorList>
            <person name="Keeling C.I."/>
            <person name="Yuen M.M."/>
            <person name="Liao N.Y."/>
            <person name="Docking T.R."/>
            <person name="Chan S.K."/>
            <person name="Taylor G.A."/>
            <person name="Palmquist D.L."/>
            <person name="Jackman S.D."/>
            <person name="Nguyen A."/>
            <person name="Li M."/>
            <person name="Henderson H."/>
            <person name="Janes J.K."/>
            <person name="Zhao Y."/>
            <person name="Pandoh P."/>
            <person name="Moore R."/>
            <person name="Sperling F.A."/>
            <person name="Huber D.P."/>
            <person name="Birol I."/>
            <person name="Jones S.J."/>
            <person name="Bohlmann J."/>
        </authorList>
    </citation>
    <scope>NUCLEOTIDE SEQUENCE</scope>
</reference>
<feature type="compositionally biased region" description="Low complexity" evidence="1">
    <location>
        <begin position="425"/>
        <end position="448"/>
    </location>
</feature>
<dbReference type="GO" id="GO:0005576">
    <property type="term" value="C:extracellular region"/>
    <property type="evidence" value="ECO:0007669"/>
    <property type="project" value="InterPro"/>
</dbReference>
<protein>
    <recommendedName>
        <fullName evidence="3">Chitin-binding type-2 domain-containing protein</fullName>
    </recommendedName>
</protein>
<dbReference type="CDD" id="cd00866">
    <property type="entry name" value="PEBP_euk"/>
    <property type="match status" value="1"/>
</dbReference>
<feature type="compositionally biased region" description="Polar residues" evidence="1">
    <location>
        <begin position="311"/>
        <end position="326"/>
    </location>
</feature>
<dbReference type="SUPFAM" id="SSF49777">
    <property type="entry name" value="PEBP-like"/>
    <property type="match status" value="1"/>
</dbReference>
<feature type="compositionally biased region" description="Low complexity" evidence="1">
    <location>
        <begin position="327"/>
        <end position="342"/>
    </location>
</feature>
<feature type="domain" description="Chitin-binding type-2" evidence="3">
    <location>
        <begin position="684"/>
        <end position="732"/>
    </location>
</feature>
<feature type="compositionally biased region" description="Low complexity" evidence="1">
    <location>
        <begin position="475"/>
        <end position="487"/>
    </location>
</feature>
<keyword evidence="2" id="KW-0812">Transmembrane</keyword>
<dbReference type="PANTHER" id="PTHR11362">
    <property type="entry name" value="PHOSPHATIDYLETHANOLAMINE-BINDING PROTEIN"/>
    <property type="match status" value="1"/>
</dbReference>
<keyword evidence="2" id="KW-0472">Membrane</keyword>
<dbReference type="Pfam" id="PF01607">
    <property type="entry name" value="CBM_14"/>
    <property type="match status" value="3"/>
</dbReference>
<dbReference type="GO" id="GO:0008061">
    <property type="term" value="F:chitin binding"/>
    <property type="evidence" value="ECO:0007669"/>
    <property type="project" value="InterPro"/>
</dbReference>
<feature type="compositionally biased region" description="Polar residues" evidence="1">
    <location>
        <begin position="547"/>
        <end position="564"/>
    </location>
</feature>
<feature type="compositionally biased region" description="Low complexity" evidence="1">
    <location>
        <begin position="275"/>
        <end position="302"/>
    </location>
</feature>
<dbReference type="Gene3D" id="2.170.140.10">
    <property type="entry name" value="Chitin binding domain"/>
    <property type="match status" value="3"/>
</dbReference>
<feature type="compositionally biased region" description="Polar residues" evidence="1">
    <location>
        <begin position="518"/>
        <end position="534"/>
    </location>
</feature>
<dbReference type="PANTHER" id="PTHR11362:SF82">
    <property type="entry name" value="PHOSPHATIDYLETHANOLAMINE-BINDING PROTEIN 4"/>
    <property type="match status" value="1"/>
</dbReference>
<feature type="compositionally biased region" description="Low complexity" evidence="1">
    <location>
        <begin position="129"/>
        <end position="147"/>
    </location>
</feature>
<organism evidence="4 5">
    <name type="scientific">Dendroctonus ponderosae</name>
    <name type="common">Mountain pine beetle</name>
    <dbReference type="NCBI Taxonomy" id="77166"/>
    <lineage>
        <taxon>Eukaryota</taxon>
        <taxon>Metazoa</taxon>
        <taxon>Ecdysozoa</taxon>
        <taxon>Arthropoda</taxon>
        <taxon>Hexapoda</taxon>
        <taxon>Insecta</taxon>
        <taxon>Pterygota</taxon>
        <taxon>Neoptera</taxon>
        <taxon>Endopterygota</taxon>
        <taxon>Coleoptera</taxon>
        <taxon>Polyphaga</taxon>
        <taxon>Cucujiformia</taxon>
        <taxon>Curculionidae</taxon>
        <taxon>Scolytinae</taxon>
        <taxon>Dendroctonus</taxon>
    </lineage>
</organism>
<dbReference type="InterPro" id="IPR036508">
    <property type="entry name" value="Chitin-bd_dom_sf"/>
</dbReference>
<dbReference type="InterPro" id="IPR008914">
    <property type="entry name" value="PEBP"/>
</dbReference>
<feature type="compositionally biased region" description="Basic and acidic residues" evidence="1">
    <location>
        <begin position="657"/>
        <end position="671"/>
    </location>
</feature>
<proteinExistence type="predicted"/>
<feature type="transmembrane region" description="Helical" evidence="2">
    <location>
        <begin position="12"/>
        <end position="36"/>
    </location>
</feature>
<evidence type="ECO:0000256" key="2">
    <source>
        <dbReference type="SAM" id="Phobius"/>
    </source>
</evidence>
<evidence type="ECO:0000313" key="4">
    <source>
        <dbReference type="EnsemblMetazoa" id="XP_019756183.1"/>
    </source>
</evidence>
<feature type="region of interest" description="Disordered" evidence="1">
    <location>
        <begin position="102"/>
        <end position="683"/>
    </location>
</feature>
<feature type="compositionally biased region" description="Low complexity" evidence="1">
    <location>
        <begin position="226"/>
        <end position="253"/>
    </location>
</feature>
<dbReference type="PROSITE" id="PS50940">
    <property type="entry name" value="CHIT_BIND_II"/>
    <property type="match status" value="3"/>
</dbReference>
<feature type="compositionally biased region" description="Low complexity" evidence="1">
    <location>
        <begin position="110"/>
        <end position="122"/>
    </location>
</feature>
<dbReference type="Gene3D" id="3.90.280.10">
    <property type="entry name" value="PEBP-like"/>
    <property type="match status" value="1"/>
</dbReference>
<keyword evidence="2" id="KW-1133">Transmembrane helix</keyword>
<keyword evidence="5" id="KW-1185">Reference proteome</keyword>
<dbReference type="SMART" id="SM00494">
    <property type="entry name" value="ChtBD2"/>
    <property type="match status" value="3"/>
</dbReference>